<dbReference type="AlphaFoldDB" id="A0AAV7QIK3"/>
<sequence>MSRGQRFRDTDHTAGSGDGAALGLEQGDAAASWPHIELSAIGEGAGAGEIPYGAPGESLLGGPVREDTCSPRADASMGMRDSLGEALLVSSKREAADGSARGWEGGPSPEKDTSPSRTEGKERSAAKEGLEGSAVKMESCVTILRLGYCGTGGERPLIPAAPVAGRPHPAFFHTERRFNGHINSRSQDLDTVGQEARDHTYQQPQRQEDCAKHFFMPGGTLKDTSNPAAWDFDTTGQGTAESPLLSKEDEGSRLDTPLTSWEISAEVSSTDEDESDHLLKGSPVSEAERATRSPWTRLLNMYCKMKRSSRYVVPPNLPTDREGYPINITVCGSSLPQPKIFKTFKSTDTVDTMHIDVRVNKINGDRDTVITPKSIDGEELIDGDTSSPLAIKVLIVFDKFWPFDGKIQIDVRCA</sequence>
<accession>A0AAV7QIK3</accession>
<feature type="region of interest" description="Disordered" evidence="1">
    <location>
        <begin position="226"/>
        <end position="290"/>
    </location>
</feature>
<feature type="compositionally biased region" description="Low complexity" evidence="1">
    <location>
        <begin position="48"/>
        <end position="57"/>
    </location>
</feature>
<reference evidence="2" key="1">
    <citation type="journal article" date="2022" name="bioRxiv">
        <title>Sequencing and chromosome-scale assembly of the giantPleurodeles waltlgenome.</title>
        <authorList>
            <person name="Brown T."/>
            <person name="Elewa A."/>
            <person name="Iarovenko S."/>
            <person name="Subramanian E."/>
            <person name="Araus A.J."/>
            <person name="Petzold A."/>
            <person name="Susuki M."/>
            <person name="Suzuki K.-i.T."/>
            <person name="Hayashi T."/>
            <person name="Toyoda A."/>
            <person name="Oliveira C."/>
            <person name="Osipova E."/>
            <person name="Leigh N.D."/>
            <person name="Simon A."/>
            <person name="Yun M.H."/>
        </authorList>
    </citation>
    <scope>NUCLEOTIDE SEQUENCE</scope>
    <source>
        <strain evidence="2">20211129_DDA</strain>
        <tissue evidence="2">Liver</tissue>
    </source>
</reference>
<keyword evidence="3" id="KW-1185">Reference proteome</keyword>
<evidence type="ECO:0000313" key="2">
    <source>
        <dbReference type="EMBL" id="KAJ1139211.1"/>
    </source>
</evidence>
<feature type="compositionally biased region" description="Polar residues" evidence="1">
    <location>
        <begin position="257"/>
        <end position="268"/>
    </location>
</feature>
<feature type="compositionally biased region" description="Basic and acidic residues" evidence="1">
    <location>
        <begin position="1"/>
        <end position="12"/>
    </location>
</feature>
<dbReference type="EMBL" id="JANPWB010000010">
    <property type="protein sequence ID" value="KAJ1139211.1"/>
    <property type="molecule type" value="Genomic_DNA"/>
</dbReference>
<protein>
    <submittedName>
        <fullName evidence="2">Uncharacterized protein</fullName>
    </submittedName>
</protein>
<organism evidence="2 3">
    <name type="scientific">Pleurodeles waltl</name>
    <name type="common">Iberian ribbed newt</name>
    <dbReference type="NCBI Taxonomy" id="8319"/>
    <lineage>
        <taxon>Eukaryota</taxon>
        <taxon>Metazoa</taxon>
        <taxon>Chordata</taxon>
        <taxon>Craniata</taxon>
        <taxon>Vertebrata</taxon>
        <taxon>Euteleostomi</taxon>
        <taxon>Amphibia</taxon>
        <taxon>Batrachia</taxon>
        <taxon>Caudata</taxon>
        <taxon>Salamandroidea</taxon>
        <taxon>Salamandridae</taxon>
        <taxon>Pleurodelinae</taxon>
        <taxon>Pleurodeles</taxon>
    </lineage>
</organism>
<feature type="region of interest" description="Disordered" evidence="1">
    <location>
        <begin position="1"/>
        <end position="28"/>
    </location>
</feature>
<feature type="region of interest" description="Disordered" evidence="1">
    <location>
        <begin position="93"/>
        <end position="132"/>
    </location>
</feature>
<comment type="caution">
    <text evidence="2">The sequence shown here is derived from an EMBL/GenBank/DDBJ whole genome shotgun (WGS) entry which is preliminary data.</text>
</comment>
<feature type="compositionally biased region" description="Basic and acidic residues" evidence="1">
    <location>
        <begin position="109"/>
        <end position="130"/>
    </location>
</feature>
<name>A0AAV7QIK3_PLEWA</name>
<feature type="region of interest" description="Disordered" evidence="1">
    <location>
        <begin position="45"/>
        <end position="78"/>
    </location>
</feature>
<evidence type="ECO:0000313" key="3">
    <source>
        <dbReference type="Proteomes" id="UP001066276"/>
    </source>
</evidence>
<proteinExistence type="predicted"/>
<dbReference type="Proteomes" id="UP001066276">
    <property type="component" value="Chromosome 6"/>
</dbReference>
<evidence type="ECO:0000256" key="1">
    <source>
        <dbReference type="SAM" id="MobiDB-lite"/>
    </source>
</evidence>
<gene>
    <name evidence="2" type="ORF">NDU88_005586</name>
</gene>